<keyword evidence="2 5" id="KW-0238">DNA-binding</keyword>
<keyword evidence="3" id="KW-0804">Transcription</keyword>
<evidence type="ECO:0000313" key="6">
    <source>
        <dbReference type="Proteomes" id="UP000325122"/>
    </source>
</evidence>
<dbReference type="AlphaFoldDB" id="A0A5M6ZMC6"/>
<dbReference type="Pfam" id="PF13377">
    <property type="entry name" value="Peripla_BP_3"/>
    <property type="match status" value="1"/>
</dbReference>
<dbReference type="InterPro" id="IPR000843">
    <property type="entry name" value="HTH_LacI"/>
</dbReference>
<dbReference type="InterPro" id="IPR046335">
    <property type="entry name" value="LacI/GalR-like_sensor"/>
</dbReference>
<evidence type="ECO:0000256" key="3">
    <source>
        <dbReference type="ARBA" id="ARBA00023163"/>
    </source>
</evidence>
<proteinExistence type="predicted"/>
<accession>A0A5M6ZMC6</accession>
<dbReference type="PANTHER" id="PTHR30146">
    <property type="entry name" value="LACI-RELATED TRANSCRIPTIONAL REPRESSOR"/>
    <property type="match status" value="1"/>
</dbReference>
<protein>
    <submittedName>
        <fullName evidence="5">LacI family DNA-binding transcriptional regulator</fullName>
    </submittedName>
</protein>
<name>A0A5M6ZMC6_9PROT</name>
<evidence type="ECO:0000313" key="5">
    <source>
        <dbReference type="EMBL" id="KAA5805055.1"/>
    </source>
</evidence>
<dbReference type="PANTHER" id="PTHR30146:SF153">
    <property type="entry name" value="LACTOSE OPERON REPRESSOR"/>
    <property type="match status" value="1"/>
</dbReference>
<sequence length="401" mass="42371">MAANTILARWPAPGRTRGVRVDAGPAREIPLTQGAAGLARAYCQDERHTRVARDKDRRGAVTIEDVARHVGVSPMTVSRVINNFSGVRQSTRENVLRAVAELGYSPNPAARSLARHGGRRVGLLYSNPSAGYLSEFLVGALDGAQRSGSLLMIEKCGASEDSERAAIDRLVAGGVTGVILPSPHAESVTAHEQLALHNITGVAVGARLLNQQPNTVRIDDFAAAAEMTRHLLDLGHKRIGFIKGAANQSATAERLLGFETEIRKAGRAASALVEEGDFTYRSGLEAAMRLLASEQPPTAIFASNDDMAAGVMAAAHYRGRVVPGSLSVAGFDDTPIATAVWPELTTIHQPVAGMTETAVRILSEAARGKTPSAPAQPVDRLLPYKLVIRASTGPAPRPDAS</sequence>
<dbReference type="SUPFAM" id="SSF53822">
    <property type="entry name" value="Periplasmic binding protein-like I"/>
    <property type="match status" value="1"/>
</dbReference>
<reference evidence="5 6" key="1">
    <citation type="submission" date="2019-09" db="EMBL/GenBank/DDBJ databases">
        <authorList>
            <person name="Kevbrin V."/>
            <person name="Grouzdev D.S."/>
        </authorList>
    </citation>
    <scope>NUCLEOTIDE SEQUENCE [LARGE SCALE GENOMIC DNA]</scope>
    <source>
        <strain evidence="5 6">G-192</strain>
    </source>
</reference>
<dbReference type="InterPro" id="IPR010982">
    <property type="entry name" value="Lambda_DNA-bd_dom_sf"/>
</dbReference>
<dbReference type="Pfam" id="PF00356">
    <property type="entry name" value="LacI"/>
    <property type="match status" value="1"/>
</dbReference>
<dbReference type="Proteomes" id="UP000325122">
    <property type="component" value="Unassembled WGS sequence"/>
</dbReference>
<keyword evidence="6" id="KW-1185">Reference proteome</keyword>
<gene>
    <name evidence="5" type="ORF">F1654_03415</name>
</gene>
<keyword evidence="1" id="KW-0805">Transcription regulation</keyword>
<dbReference type="InterPro" id="IPR028082">
    <property type="entry name" value="Peripla_BP_I"/>
</dbReference>
<feature type="domain" description="HTH lacI-type" evidence="4">
    <location>
        <begin position="61"/>
        <end position="115"/>
    </location>
</feature>
<organism evidence="5 6">
    <name type="scientific">Alkalicaulis satelles</name>
    <dbReference type="NCBI Taxonomy" id="2609175"/>
    <lineage>
        <taxon>Bacteria</taxon>
        <taxon>Pseudomonadati</taxon>
        <taxon>Pseudomonadota</taxon>
        <taxon>Alphaproteobacteria</taxon>
        <taxon>Maricaulales</taxon>
        <taxon>Maricaulaceae</taxon>
        <taxon>Alkalicaulis</taxon>
    </lineage>
</organism>
<dbReference type="PROSITE" id="PS50932">
    <property type="entry name" value="HTH_LACI_2"/>
    <property type="match status" value="1"/>
</dbReference>
<dbReference type="SMART" id="SM00354">
    <property type="entry name" value="HTH_LACI"/>
    <property type="match status" value="1"/>
</dbReference>
<dbReference type="CDD" id="cd01392">
    <property type="entry name" value="HTH_LacI"/>
    <property type="match status" value="1"/>
</dbReference>
<dbReference type="Gene3D" id="3.40.50.2300">
    <property type="match status" value="2"/>
</dbReference>
<dbReference type="EMBL" id="VWOJ01000001">
    <property type="protein sequence ID" value="KAA5805055.1"/>
    <property type="molecule type" value="Genomic_DNA"/>
</dbReference>
<dbReference type="GO" id="GO:0000976">
    <property type="term" value="F:transcription cis-regulatory region binding"/>
    <property type="evidence" value="ECO:0007669"/>
    <property type="project" value="TreeGrafter"/>
</dbReference>
<comment type="caution">
    <text evidence="5">The sequence shown here is derived from an EMBL/GenBank/DDBJ whole genome shotgun (WGS) entry which is preliminary data.</text>
</comment>
<evidence type="ECO:0000256" key="2">
    <source>
        <dbReference type="ARBA" id="ARBA00023125"/>
    </source>
</evidence>
<dbReference type="GO" id="GO:0003700">
    <property type="term" value="F:DNA-binding transcription factor activity"/>
    <property type="evidence" value="ECO:0007669"/>
    <property type="project" value="TreeGrafter"/>
</dbReference>
<evidence type="ECO:0000256" key="1">
    <source>
        <dbReference type="ARBA" id="ARBA00023015"/>
    </source>
</evidence>
<dbReference type="CDD" id="cd01545">
    <property type="entry name" value="PBP1_SalR"/>
    <property type="match status" value="1"/>
</dbReference>
<evidence type="ECO:0000259" key="4">
    <source>
        <dbReference type="PROSITE" id="PS50932"/>
    </source>
</evidence>
<dbReference type="SUPFAM" id="SSF47413">
    <property type="entry name" value="lambda repressor-like DNA-binding domains"/>
    <property type="match status" value="1"/>
</dbReference>
<dbReference type="Gene3D" id="1.10.260.40">
    <property type="entry name" value="lambda repressor-like DNA-binding domains"/>
    <property type="match status" value="1"/>
</dbReference>
<dbReference type="PROSITE" id="PS00356">
    <property type="entry name" value="HTH_LACI_1"/>
    <property type="match status" value="1"/>
</dbReference>